<proteinExistence type="predicted"/>
<keyword evidence="2" id="KW-1185">Reference proteome</keyword>
<gene>
    <name evidence="1" type="ORF">FTOL_13275</name>
</gene>
<evidence type="ECO:0000313" key="2">
    <source>
        <dbReference type="Proteomes" id="UP001187734"/>
    </source>
</evidence>
<dbReference type="EMBL" id="ONZP01000757">
    <property type="protein sequence ID" value="SPJ90394.1"/>
    <property type="molecule type" value="Genomic_DNA"/>
</dbReference>
<protein>
    <submittedName>
        <fullName evidence="1">Uncharacterized protein</fullName>
    </submittedName>
</protein>
<sequence>MLGVLLNGK</sequence>
<accession>A0AAE8SQ50</accession>
<comment type="caution">
    <text evidence="1">The sequence shown here is derived from an EMBL/GenBank/DDBJ whole genome shotgun (WGS) entry which is preliminary data.</text>
</comment>
<dbReference type="Proteomes" id="UP001187734">
    <property type="component" value="Unassembled WGS sequence"/>
</dbReference>
<evidence type="ECO:0000313" key="1">
    <source>
        <dbReference type="EMBL" id="SPJ90394.1"/>
    </source>
</evidence>
<reference evidence="1" key="1">
    <citation type="submission" date="2018-03" db="EMBL/GenBank/DDBJ databases">
        <authorList>
            <person name="Guldener U."/>
        </authorList>
    </citation>
    <scope>NUCLEOTIDE SEQUENCE</scope>
</reference>
<name>A0AAE8SQ50_9HYPO</name>
<organism evidence="1 2">
    <name type="scientific">Fusarium torulosum</name>
    <dbReference type="NCBI Taxonomy" id="33205"/>
    <lineage>
        <taxon>Eukaryota</taxon>
        <taxon>Fungi</taxon>
        <taxon>Dikarya</taxon>
        <taxon>Ascomycota</taxon>
        <taxon>Pezizomycotina</taxon>
        <taxon>Sordariomycetes</taxon>
        <taxon>Hypocreomycetidae</taxon>
        <taxon>Hypocreales</taxon>
        <taxon>Nectriaceae</taxon>
        <taxon>Fusarium</taxon>
    </lineage>
</organism>